<dbReference type="InterPro" id="IPR001611">
    <property type="entry name" value="Leu-rich_rpt"/>
</dbReference>
<evidence type="ECO:0000256" key="13">
    <source>
        <dbReference type="ARBA" id="ARBA00022741"/>
    </source>
</evidence>
<evidence type="ECO:0000256" key="16">
    <source>
        <dbReference type="ARBA" id="ARBA00022989"/>
    </source>
</evidence>
<evidence type="ECO:0000313" key="25">
    <source>
        <dbReference type="EMBL" id="GMH31190.1"/>
    </source>
</evidence>
<keyword evidence="16 23" id="KW-1133">Transmembrane helix</keyword>
<dbReference type="Pfam" id="PF00069">
    <property type="entry name" value="Pkinase"/>
    <property type="match status" value="1"/>
</dbReference>
<dbReference type="Gene3D" id="3.80.10.10">
    <property type="entry name" value="Ribonuclease Inhibitor"/>
    <property type="match status" value="4"/>
</dbReference>
<dbReference type="AlphaFoldDB" id="A0AAD3TJT5"/>
<dbReference type="GO" id="GO:0009409">
    <property type="term" value="P:response to cold"/>
    <property type="evidence" value="ECO:0007669"/>
    <property type="project" value="UniProtKB-ARBA"/>
</dbReference>
<dbReference type="Pfam" id="PF00560">
    <property type="entry name" value="LRR_1"/>
    <property type="match status" value="8"/>
</dbReference>
<keyword evidence="17 23" id="KW-0472">Membrane</keyword>
<evidence type="ECO:0000256" key="12">
    <source>
        <dbReference type="ARBA" id="ARBA00022737"/>
    </source>
</evidence>
<dbReference type="InterPro" id="IPR017441">
    <property type="entry name" value="Protein_kinase_ATP_BS"/>
</dbReference>
<keyword evidence="12" id="KW-0677">Repeat</keyword>
<dbReference type="GO" id="GO:0009942">
    <property type="term" value="P:longitudinal axis specification"/>
    <property type="evidence" value="ECO:0007669"/>
    <property type="project" value="UniProtKB-ARBA"/>
</dbReference>
<comment type="caution">
    <text evidence="25">The sequence shown here is derived from an EMBL/GenBank/DDBJ whole genome shotgun (WGS) entry which is preliminary data.</text>
</comment>
<dbReference type="PROSITE" id="PS50011">
    <property type="entry name" value="PROTEIN_KINASE_DOM"/>
    <property type="match status" value="1"/>
</dbReference>
<evidence type="ECO:0000256" key="23">
    <source>
        <dbReference type="SAM" id="Phobius"/>
    </source>
</evidence>
<dbReference type="InterPro" id="IPR000719">
    <property type="entry name" value="Prot_kinase_dom"/>
</dbReference>
<evidence type="ECO:0000256" key="8">
    <source>
        <dbReference type="ARBA" id="ARBA00022614"/>
    </source>
</evidence>
<keyword evidence="11" id="KW-0732">Signal</keyword>
<gene>
    <name evidence="25" type="ORF">Nepgr_033033</name>
</gene>
<dbReference type="SMART" id="SM00220">
    <property type="entry name" value="S_TKc"/>
    <property type="match status" value="1"/>
</dbReference>
<dbReference type="GO" id="GO:0009414">
    <property type="term" value="P:response to water deprivation"/>
    <property type="evidence" value="ECO:0007669"/>
    <property type="project" value="UniProtKB-ARBA"/>
</dbReference>
<dbReference type="PROSITE" id="PS00107">
    <property type="entry name" value="PROTEIN_KINASE_ATP"/>
    <property type="match status" value="1"/>
</dbReference>
<keyword evidence="18" id="KW-0675">Receptor</keyword>
<dbReference type="SMART" id="SM00369">
    <property type="entry name" value="LRR_TYP"/>
    <property type="match status" value="4"/>
</dbReference>
<sequence length="1145" mass="125425">MHFSSLGEFGLLFTNTVTFLLHMFFLCFTSPLVSGEFFRERSTLLDFKSSVCDPSGLLSDWVVLNNTDNFEYCSWNGIVCDSSFRVSSLQIIGGGYGGRGYLETRTTSCYDVSKFPFYGFGIRRSCSASNGKLIGKLSPEIGKLSKLRVLSLPYNGFSGEIPSEIWGLKNLEVLDLEGNSISGNLPLSFGGLRRLRVLNLGFNKIGGEIPYSFSKCANLEIFNLGGNSVNGSIPRFLGDYSKLWGLYLSSNQLTGMIPDELGNNLRNLRYLDFSGNVLNGRIPHNLGNCGQLRVLLLFSNRLQGVIPPTFGQLRKLEVLDVSRNRLGGPIPTEIGSCVKLSVLVLSNLYDPSPHVSTRQVKSIDLSDSADGESNSFRGCIPLEITVLPKLRVLWAPRVALRGEIPSSWGACNFLEMINLSQNFFTGGIKGIFGGCKNLTYVDLSFNMLTGELDEKLSIPCVVFFNIRGNLMSGTIPRSKYGVCQRIPSWISGSALLSGPTSVYLLFFAYKARFGTPPFSFTAKLVVIHNFGGNNFSGPIPSLPISRSRLGSTTEYAFLADGNNLAGSFPGSLFDKCDQLNGLFAKISDNKLSGQIPIAVDVMCRSLKFLDASGNQISGFISQSLGSMKSLVLLDMNQKKLHGQMPIDLGPLKYLEYFSLAADRLNGITTTSFQQLNSIKLLNRSFCSPSGELPPNILNLCNLTVLVLNEKLSGKIHSSLNNMSLLSLVDTSSKDLHRHILLDADFVNCSSVFGHPLLHSCHVLDSSRPSSSLQSSTADLHNDLAAPTKNGSSSSSSVLNPIEIASIVSGSAIISVLFSIIILLIYTRKCFPKDFSRIQATERREITLFADIGAPLTFENIARATDCFSAANCIGSGGFGSTYKAEISPGVLVAVKRLAVGRFHCVQQFHAEIKTLGLIQHRNLVTLIGYYASEAEMFLIYNYLPGGNLKQFIQEKSKDKVDWKTLHKIALGVANALAYLHDECDPRVVHRDVKPSNILLDNDFNAYLSDFGLCRLLGSSQSHVTTGVQGTFGYLAPEYAISCRVSDKCDVYSFGVVLLELISDKEALDPSFSSHGDGFNIVSWACMLFRQGRAKEVFSAGIWEAGLRKNLVNVLHLALKCTVDSNTMRPTMNRVVQWLEQLRPPS</sequence>
<dbReference type="PANTHER" id="PTHR48056">
    <property type="entry name" value="LRR RECEPTOR-LIKE SERINE/THREONINE-PROTEIN KINASE-RELATED"/>
    <property type="match status" value="1"/>
</dbReference>
<evidence type="ECO:0000256" key="17">
    <source>
        <dbReference type="ARBA" id="ARBA00023136"/>
    </source>
</evidence>
<keyword evidence="15 22" id="KW-0067">ATP-binding</keyword>
<dbReference type="InterPro" id="IPR003591">
    <property type="entry name" value="Leu-rich_rpt_typical-subtyp"/>
</dbReference>
<dbReference type="Proteomes" id="UP001279734">
    <property type="component" value="Unassembled WGS sequence"/>
</dbReference>
<dbReference type="PANTHER" id="PTHR48056:SF63">
    <property type="entry name" value="PROTEIN KINASE DOMAIN-CONTAINING PROTEIN"/>
    <property type="match status" value="1"/>
</dbReference>
<dbReference type="GO" id="GO:0009945">
    <property type="term" value="P:radial axis specification"/>
    <property type="evidence" value="ECO:0007669"/>
    <property type="project" value="UniProtKB-ARBA"/>
</dbReference>
<dbReference type="FunFam" id="3.80.10.10:FF:000095">
    <property type="entry name" value="LRR receptor-like serine/threonine-protein kinase GSO1"/>
    <property type="match status" value="1"/>
</dbReference>
<keyword evidence="14" id="KW-0418">Kinase</keyword>
<dbReference type="InterPro" id="IPR008271">
    <property type="entry name" value="Ser/Thr_kinase_AS"/>
</dbReference>
<comment type="subcellular location">
    <subcellularLocation>
        <location evidence="1">Cell membrane</location>
        <topology evidence="1">Single-pass type I membrane protein</topology>
    </subcellularLocation>
</comment>
<dbReference type="EC" id="2.7.11.1" evidence="3"/>
<feature type="domain" description="Protein kinase" evidence="24">
    <location>
        <begin position="867"/>
        <end position="1145"/>
    </location>
</feature>
<protein>
    <recommendedName>
        <fullName evidence="3">non-specific serine/threonine protein kinase</fullName>
        <ecNumber evidence="3">2.7.11.1</ecNumber>
    </recommendedName>
</protein>
<dbReference type="GO" id="GO:0005524">
    <property type="term" value="F:ATP binding"/>
    <property type="evidence" value="ECO:0007669"/>
    <property type="project" value="UniProtKB-UniRule"/>
</dbReference>
<evidence type="ECO:0000256" key="2">
    <source>
        <dbReference type="ARBA" id="ARBA00008684"/>
    </source>
</evidence>
<evidence type="ECO:0000256" key="7">
    <source>
        <dbReference type="ARBA" id="ARBA00022553"/>
    </source>
</evidence>
<keyword evidence="8" id="KW-0433">Leucine-rich repeat</keyword>
<keyword evidence="10 23" id="KW-0812">Transmembrane</keyword>
<evidence type="ECO:0000259" key="24">
    <source>
        <dbReference type="PROSITE" id="PS50011"/>
    </source>
</evidence>
<keyword evidence="7" id="KW-0597">Phosphoprotein</keyword>
<reference evidence="25" key="1">
    <citation type="submission" date="2023-05" db="EMBL/GenBank/DDBJ databases">
        <title>Nepenthes gracilis genome sequencing.</title>
        <authorList>
            <person name="Fukushima K."/>
        </authorList>
    </citation>
    <scope>NUCLEOTIDE SEQUENCE</scope>
    <source>
        <strain evidence="25">SING2019-196</strain>
    </source>
</reference>
<evidence type="ECO:0000256" key="18">
    <source>
        <dbReference type="ARBA" id="ARBA00023170"/>
    </source>
</evidence>
<keyword evidence="26" id="KW-1185">Reference proteome</keyword>
<dbReference type="FunFam" id="3.30.200.20:FF:000260">
    <property type="entry name" value="LRR receptor-like serine/threonine-protein kinase RPK2"/>
    <property type="match status" value="1"/>
</dbReference>
<dbReference type="GO" id="GO:0048508">
    <property type="term" value="P:embryonic meristem development"/>
    <property type="evidence" value="ECO:0007669"/>
    <property type="project" value="UniProtKB-ARBA"/>
</dbReference>
<comment type="catalytic activity">
    <reaction evidence="21">
        <text>L-seryl-[protein] + ATP = O-phospho-L-seryl-[protein] + ADP + H(+)</text>
        <dbReference type="Rhea" id="RHEA:17989"/>
        <dbReference type="Rhea" id="RHEA-COMP:9863"/>
        <dbReference type="Rhea" id="RHEA-COMP:11604"/>
        <dbReference type="ChEBI" id="CHEBI:15378"/>
        <dbReference type="ChEBI" id="CHEBI:29999"/>
        <dbReference type="ChEBI" id="CHEBI:30616"/>
        <dbReference type="ChEBI" id="CHEBI:83421"/>
        <dbReference type="ChEBI" id="CHEBI:456216"/>
        <dbReference type="EC" id="2.7.11.1"/>
    </reaction>
</comment>
<keyword evidence="5" id="KW-1003">Cell membrane</keyword>
<evidence type="ECO:0000256" key="19">
    <source>
        <dbReference type="ARBA" id="ARBA00023180"/>
    </source>
</evidence>
<keyword evidence="6" id="KW-0723">Serine/threonine-protein kinase</keyword>
<evidence type="ECO:0000256" key="20">
    <source>
        <dbReference type="ARBA" id="ARBA00047899"/>
    </source>
</evidence>
<feature type="transmembrane region" description="Helical" evidence="23">
    <location>
        <begin position="12"/>
        <end position="33"/>
    </location>
</feature>
<dbReference type="InterPro" id="IPR050647">
    <property type="entry name" value="Plant_LRR-RLKs"/>
</dbReference>
<comment type="similarity">
    <text evidence="2">Belongs to the protein kinase superfamily. Ser/Thr protein kinase family.</text>
</comment>
<dbReference type="InterPro" id="IPR013210">
    <property type="entry name" value="LRR_N_plant-typ"/>
</dbReference>
<keyword evidence="9" id="KW-0808">Transferase</keyword>
<evidence type="ECO:0000256" key="22">
    <source>
        <dbReference type="PROSITE-ProRule" id="PRU10141"/>
    </source>
</evidence>
<evidence type="ECO:0000256" key="21">
    <source>
        <dbReference type="ARBA" id="ARBA00048679"/>
    </source>
</evidence>
<keyword evidence="13 22" id="KW-0547">Nucleotide-binding</keyword>
<evidence type="ECO:0000256" key="11">
    <source>
        <dbReference type="ARBA" id="ARBA00022729"/>
    </source>
</evidence>
<dbReference type="InterPro" id="IPR011009">
    <property type="entry name" value="Kinase-like_dom_sf"/>
</dbReference>
<evidence type="ECO:0000313" key="26">
    <source>
        <dbReference type="Proteomes" id="UP001279734"/>
    </source>
</evidence>
<evidence type="ECO:0000256" key="4">
    <source>
        <dbReference type="ARBA" id="ARBA00022473"/>
    </source>
</evidence>
<feature type="transmembrane region" description="Helical" evidence="23">
    <location>
        <begin position="803"/>
        <end position="826"/>
    </location>
</feature>
<evidence type="ECO:0000256" key="3">
    <source>
        <dbReference type="ARBA" id="ARBA00012513"/>
    </source>
</evidence>
<feature type="binding site" evidence="22">
    <location>
        <position position="895"/>
    </location>
    <ligand>
        <name>ATP</name>
        <dbReference type="ChEBI" id="CHEBI:30616"/>
    </ligand>
</feature>
<dbReference type="InterPro" id="IPR032675">
    <property type="entry name" value="LRR_dom_sf"/>
</dbReference>
<evidence type="ECO:0000256" key="15">
    <source>
        <dbReference type="ARBA" id="ARBA00022840"/>
    </source>
</evidence>
<evidence type="ECO:0000256" key="9">
    <source>
        <dbReference type="ARBA" id="ARBA00022679"/>
    </source>
</evidence>
<dbReference type="Gene3D" id="1.10.510.10">
    <property type="entry name" value="Transferase(Phosphotransferase) domain 1"/>
    <property type="match status" value="1"/>
</dbReference>
<dbReference type="Gene3D" id="3.30.200.20">
    <property type="entry name" value="Phosphorylase Kinase, domain 1"/>
    <property type="match status" value="1"/>
</dbReference>
<evidence type="ECO:0000256" key="1">
    <source>
        <dbReference type="ARBA" id="ARBA00004251"/>
    </source>
</evidence>
<dbReference type="CDD" id="cd14066">
    <property type="entry name" value="STKc_IRAK"/>
    <property type="match status" value="1"/>
</dbReference>
<evidence type="ECO:0000256" key="6">
    <source>
        <dbReference type="ARBA" id="ARBA00022527"/>
    </source>
</evidence>
<dbReference type="GO" id="GO:0005886">
    <property type="term" value="C:plasma membrane"/>
    <property type="evidence" value="ECO:0007669"/>
    <property type="project" value="UniProtKB-SubCell"/>
</dbReference>
<organism evidence="25 26">
    <name type="scientific">Nepenthes gracilis</name>
    <name type="common">Slender pitcher plant</name>
    <dbReference type="NCBI Taxonomy" id="150966"/>
    <lineage>
        <taxon>Eukaryota</taxon>
        <taxon>Viridiplantae</taxon>
        <taxon>Streptophyta</taxon>
        <taxon>Embryophyta</taxon>
        <taxon>Tracheophyta</taxon>
        <taxon>Spermatophyta</taxon>
        <taxon>Magnoliopsida</taxon>
        <taxon>eudicotyledons</taxon>
        <taxon>Gunneridae</taxon>
        <taxon>Pentapetalae</taxon>
        <taxon>Caryophyllales</taxon>
        <taxon>Nepenthaceae</taxon>
        <taxon>Nepenthes</taxon>
    </lineage>
</organism>
<evidence type="ECO:0000256" key="14">
    <source>
        <dbReference type="ARBA" id="ARBA00022777"/>
    </source>
</evidence>
<proteinExistence type="inferred from homology"/>
<dbReference type="SUPFAM" id="SSF56112">
    <property type="entry name" value="Protein kinase-like (PK-like)"/>
    <property type="match status" value="1"/>
</dbReference>
<evidence type="ECO:0000256" key="5">
    <source>
        <dbReference type="ARBA" id="ARBA00022475"/>
    </source>
</evidence>
<dbReference type="FunFam" id="1.10.510.10:FF:000192">
    <property type="entry name" value="LRR receptor-like serine/threonine-protein kinase RPK2"/>
    <property type="match status" value="1"/>
</dbReference>
<dbReference type="GO" id="GO:0004674">
    <property type="term" value="F:protein serine/threonine kinase activity"/>
    <property type="evidence" value="ECO:0007669"/>
    <property type="project" value="UniProtKB-KW"/>
</dbReference>
<name>A0AAD3TJT5_NEPGR</name>
<keyword evidence="4" id="KW-0217">Developmental protein</keyword>
<keyword evidence="19" id="KW-0325">Glycoprotein</keyword>
<dbReference type="SUPFAM" id="SSF52058">
    <property type="entry name" value="L domain-like"/>
    <property type="match status" value="3"/>
</dbReference>
<dbReference type="PROSITE" id="PS00108">
    <property type="entry name" value="PROTEIN_KINASE_ST"/>
    <property type="match status" value="1"/>
</dbReference>
<comment type="catalytic activity">
    <reaction evidence="20">
        <text>L-threonyl-[protein] + ATP = O-phospho-L-threonyl-[protein] + ADP + H(+)</text>
        <dbReference type="Rhea" id="RHEA:46608"/>
        <dbReference type="Rhea" id="RHEA-COMP:11060"/>
        <dbReference type="Rhea" id="RHEA-COMP:11605"/>
        <dbReference type="ChEBI" id="CHEBI:15378"/>
        <dbReference type="ChEBI" id="CHEBI:30013"/>
        <dbReference type="ChEBI" id="CHEBI:30616"/>
        <dbReference type="ChEBI" id="CHEBI:61977"/>
        <dbReference type="ChEBI" id="CHEBI:456216"/>
        <dbReference type="EC" id="2.7.11.1"/>
    </reaction>
</comment>
<accession>A0AAD3TJT5</accession>
<evidence type="ECO:0000256" key="10">
    <source>
        <dbReference type="ARBA" id="ARBA00022692"/>
    </source>
</evidence>
<dbReference type="Pfam" id="PF08263">
    <property type="entry name" value="LRRNT_2"/>
    <property type="match status" value="1"/>
</dbReference>
<dbReference type="EMBL" id="BSYO01000039">
    <property type="protein sequence ID" value="GMH31190.1"/>
    <property type="molecule type" value="Genomic_DNA"/>
</dbReference>